<dbReference type="PANTHER" id="PTHR20855:SF3">
    <property type="entry name" value="LD03007P"/>
    <property type="match status" value="1"/>
</dbReference>
<dbReference type="Proteomes" id="UP000245535">
    <property type="component" value="Unassembled WGS sequence"/>
</dbReference>
<feature type="transmembrane region" description="Helical" evidence="8">
    <location>
        <begin position="160"/>
        <end position="179"/>
    </location>
</feature>
<keyword evidence="4 8" id="KW-0812">Transmembrane</keyword>
<evidence type="ECO:0000256" key="5">
    <source>
        <dbReference type="ARBA" id="ARBA00022989"/>
    </source>
</evidence>
<feature type="transmembrane region" description="Helical" evidence="8">
    <location>
        <begin position="78"/>
        <end position="99"/>
    </location>
</feature>
<gene>
    <name evidence="9" type="ORF">BC781_106194</name>
</gene>
<comment type="subcellular location">
    <subcellularLocation>
        <location evidence="1">Cell membrane</location>
        <topology evidence="1">Multi-pass membrane protein</topology>
    </subcellularLocation>
</comment>
<protein>
    <submittedName>
        <fullName evidence="9">Hemolysin III</fullName>
    </submittedName>
</protein>
<feature type="binding site" evidence="7">
    <location>
        <position position="186"/>
    </location>
    <ligand>
        <name>Zn(2+)</name>
        <dbReference type="ChEBI" id="CHEBI:29105"/>
    </ligand>
</feature>
<feature type="transmembrane region" description="Helical" evidence="8">
    <location>
        <begin position="105"/>
        <end position="124"/>
    </location>
</feature>
<dbReference type="NCBIfam" id="TIGR01065">
    <property type="entry name" value="hlyIII"/>
    <property type="match status" value="1"/>
</dbReference>
<dbReference type="RefSeq" id="WP_109621198.1">
    <property type="nucleotide sequence ID" value="NZ_QGDO01000006.1"/>
</dbReference>
<feature type="transmembrane region" description="Helical" evidence="8">
    <location>
        <begin position="38"/>
        <end position="57"/>
    </location>
</feature>
<dbReference type="PANTHER" id="PTHR20855">
    <property type="entry name" value="ADIPOR/PROGESTIN RECEPTOR-RELATED"/>
    <property type="match status" value="1"/>
</dbReference>
<keyword evidence="7" id="KW-0479">Metal-binding</keyword>
<keyword evidence="6 8" id="KW-0472">Membrane</keyword>
<proteinExistence type="inferred from homology"/>
<feature type="binding site" evidence="7">
    <location>
        <position position="190"/>
    </location>
    <ligand>
        <name>Zn(2+)</name>
        <dbReference type="ChEBI" id="CHEBI:29105"/>
    </ligand>
</feature>
<dbReference type="EMBL" id="QGDO01000006">
    <property type="protein sequence ID" value="PWJ39293.1"/>
    <property type="molecule type" value="Genomic_DNA"/>
</dbReference>
<dbReference type="AlphaFoldDB" id="A0A315Z618"/>
<dbReference type="GO" id="GO:0140911">
    <property type="term" value="F:pore-forming activity"/>
    <property type="evidence" value="ECO:0007669"/>
    <property type="project" value="InterPro"/>
</dbReference>
<dbReference type="GO" id="GO:0005886">
    <property type="term" value="C:plasma membrane"/>
    <property type="evidence" value="ECO:0007669"/>
    <property type="project" value="UniProtKB-SubCell"/>
</dbReference>
<reference evidence="9 10" key="1">
    <citation type="submission" date="2018-03" db="EMBL/GenBank/DDBJ databases">
        <title>Genomic Encyclopedia of Archaeal and Bacterial Type Strains, Phase II (KMG-II): from individual species to whole genera.</title>
        <authorList>
            <person name="Goeker M."/>
        </authorList>
    </citation>
    <scope>NUCLEOTIDE SEQUENCE [LARGE SCALE GENOMIC DNA]</scope>
    <source>
        <strain evidence="9 10">DSM 28229</strain>
    </source>
</reference>
<evidence type="ECO:0000256" key="6">
    <source>
        <dbReference type="ARBA" id="ARBA00023136"/>
    </source>
</evidence>
<comment type="caution">
    <text evidence="9">The sequence shown here is derived from an EMBL/GenBank/DDBJ whole genome shotgun (WGS) entry which is preliminary data.</text>
</comment>
<sequence>MNYFLLEKEERWNVLTHAIGFFIALICVPFLLTTAFQSSVLGGSSVLVFSLSLLFMLASSSLYHLQISPKAKERFQKLDHIAIFFLIAGTYTPFITFFVEAPLKFYYLGLMWGIAFIGTGIKFFSTGKLKYISTVAYLIMGWMVVFIGEPIVENLCTAGFTWLITGGVFYSVGTIFYLMKKMKYSHVVWHFFVLLGGLSHFIAVWYCLI</sequence>
<keyword evidence="5 8" id="KW-1133">Transmembrane helix</keyword>
<evidence type="ECO:0000256" key="2">
    <source>
        <dbReference type="ARBA" id="ARBA00008488"/>
    </source>
</evidence>
<feature type="binding site" evidence="7">
    <location>
        <position position="64"/>
    </location>
    <ligand>
        <name>Zn(2+)</name>
        <dbReference type="ChEBI" id="CHEBI:29105"/>
    </ligand>
</feature>
<organism evidence="9 10">
    <name type="scientific">Sediminitomix flava</name>
    <dbReference type="NCBI Taxonomy" id="379075"/>
    <lineage>
        <taxon>Bacteria</taxon>
        <taxon>Pseudomonadati</taxon>
        <taxon>Bacteroidota</taxon>
        <taxon>Cytophagia</taxon>
        <taxon>Cytophagales</taxon>
        <taxon>Flammeovirgaceae</taxon>
        <taxon>Sediminitomix</taxon>
    </lineage>
</organism>
<evidence type="ECO:0000256" key="7">
    <source>
        <dbReference type="PIRSR" id="PIRSR604254-1"/>
    </source>
</evidence>
<keyword evidence="7" id="KW-0862">Zinc</keyword>
<evidence type="ECO:0000256" key="4">
    <source>
        <dbReference type="ARBA" id="ARBA00022692"/>
    </source>
</evidence>
<evidence type="ECO:0000313" key="10">
    <source>
        <dbReference type="Proteomes" id="UP000245535"/>
    </source>
</evidence>
<dbReference type="InterPro" id="IPR005744">
    <property type="entry name" value="Hy-lIII"/>
</dbReference>
<keyword evidence="10" id="KW-1185">Reference proteome</keyword>
<dbReference type="GO" id="GO:0046872">
    <property type="term" value="F:metal ion binding"/>
    <property type="evidence" value="ECO:0007669"/>
    <property type="project" value="UniProtKB-KW"/>
</dbReference>
<evidence type="ECO:0000313" key="9">
    <source>
        <dbReference type="EMBL" id="PWJ39293.1"/>
    </source>
</evidence>
<dbReference type="Pfam" id="PF03006">
    <property type="entry name" value="HlyIII"/>
    <property type="match status" value="1"/>
</dbReference>
<evidence type="ECO:0000256" key="1">
    <source>
        <dbReference type="ARBA" id="ARBA00004651"/>
    </source>
</evidence>
<comment type="similarity">
    <text evidence="2">Belongs to the UPF0073 (Hly-III) family.</text>
</comment>
<name>A0A315Z618_SEDFL</name>
<feature type="transmembrane region" description="Helical" evidence="8">
    <location>
        <begin position="131"/>
        <end position="148"/>
    </location>
</feature>
<dbReference type="OrthoDB" id="9813689at2"/>
<evidence type="ECO:0000256" key="3">
    <source>
        <dbReference type="ARBA" id="ARBA00022475"/>
    </source>
</evidence>
<dbReference type="InterPro" id="IPR004254">
    <property type="entry name" value="AdipoR/HlyIII-related"/>
</dbReference>
<keyword evidence="3" id="KW-1003">Cell membrane</keyword>
<evidence type="ECO:0000256" key="8">
    <source>
        <dbReference type="SAM" id="Phobius"/>
    </source>
</evidence>
<accession>A0A315Z618</accession>
<feature type="transmembrane region" description="Helical" evidence="8">
    <location>
        <begin position="186"/>
        <end position="206"/>
    </location>
</feature>
<feature type="transmembrane region" description="Helical" evidence="8">
    <location>
        <begin position="12"/>
        <end position="32"/>
    </location>
</feature>